<reference evidence="1 2" key="1">
    <citation type="submission" date="2019-07" db="EMBL/GenBank/DDBJ databases">
        <title>Whole genome shotgun sequence of Cerasibacillus quisquiliarum NBRC 102429.</title>
        <authorList>
            <person name="Hosoyama A."/>
            <person name="Uohara A."/>
            <person name="Ohji S."/>
            <person name="Ichikawa N."/>
        </authorList>
    </citation>
    <scope>NUCLEOTIDE SEQUENCE [LARGE SCALE GENOMIC DNA]</scope>
    <source>
        <strain evidence="1 2">NBRC 102429</strain>
    </source>
</reference>
<protein>
    <submittedName>
        <fullName evidence="1">Uncharacterized protein</fullName>
    </submittedName>
</protein>
<gene>
    <name evidence="1" type="ORF">CQU01_22600</name>
</gene>
<evidence type="ECO:0000313" key="2">
    <source>
        <dbReference type="Proteomes" id="UP000321491"/>
    </source>
</evidence>
<dbReference type="EMBL" id="BJXW01000026">
    <property type="protein sequence ID" value="GEN32022.1"/>
    <property type="molecule type" value="Genomic_DNA"/>
</dbReference>
<name>A0A511V458_9BACI</name>
<sequence length="58" mass="6536">MKMGKILRMMKLLKQWNKRIWTKLNLCGGVRGKILNLSNDIPVIDIQGGSSILAIVEV</sequence>
<accession>A0A511V458</accession>
<organism evidence="1 2">
    <name type="scientific">Cerasibacillus quisquiliarum</name>
    <dbReference type="NCBI Taxonomy" id="227865"/>
    <lineage>
        <taxon>Bacteria</taxon>
        <taxon>Bacillati</taxon>
        <taxon>Bacillota</taxon>
        <taxon>Bacilli</taxon>
        <taxon>Bacillales</taxon>
        <taxon>Bacillaceae</taxon>
        <taxon>Cerasibacillus</taxon>
    </lineage>
</organism>
<dbReference type="Proteomes" id="UP000321491">
    <property type="component" value="Unassembled WGS sequence"/>
</dbReference>
<comment type="caution">
    <text evidence="1">The sequence shown here is derived from an EMBL/GenBank/DDBJ whole genome shotgun (WGS) entry which is preliminary data.</text>
</comment>
<keyword evidence="2" id="KW-1185">Reference proteome</keyword>
<dbReference type="AlphaFoldDB" id="A0A511V458"/>
<proteinExistence type="predicted"/>
<evidence type="ECO:0000313" key="1">
    <source>
        <dbReference type="EMBL" id="GEN32022.1"/>
    </source>
</evidence>